<sequence length="432" mass="50882">MRLKRMLQELLEGFQEKIPKEKWKIDSKDIEIIFEDFSKHFETNVSLKILPEEDRKVLFRFIKRYIKNYLPVYPDENRIKLLRRLGERLLIKLISEFSVVEVYKIILRAVEKIEDEGKREILKEKINFDFMIVISPYINLSYKEDKKILKDSSLEYVLSVEKGINIHLNIKNELYKSLFSGKNHVKIKFAEDCEFTQWLRDSLTNLVNNKNIIKEIESLHEKFHLMAQKILESKDNFTKILLLKDLEDNSLKLIYLLNKIYTENLSQIAIYDKLTQVYNRALLDSILYKSAKYAKRHKLPISIIMLDIDNFKGINDTYGHLEGDRILKTVASIIKSSIRESDYAFRYGGEEFLILLPNTDINGAIVVGEKTRKNIENFDFSLDRKITISCGIKQIENFDNPYLDIEQADKYLYIAKKSGKNRCIYGNTILTS</sequence>
<evidence type="ECO:0000259" key="3">
    <source>
        <dbReference type="PROSITE" id="PS50887"/>
    </source>
</evidence>
<evidence type="ECO:0000256" key="1">
    <source>
        <dbReference type="ARBA" id="ARBA00012528"/>
    </source>
</evidence>
<keyword evidence="5" id="KW-1185">Reference proteome</keyword>
<reference evidence="4 5" key="1">
    <citation type="submission" date="2009-04" db="EMBL/GenBank/DDBJ databases">
        <authorList>
            <person name="Reysenbach A.-L."/>
            <person name="Heidelberg J.F."/>
            <person name="Nelson W.C."/>
        </authorList>
    </citation>
    <scope>NUCLEOTIDE SEQUENCE [LARGE SCALE GENOMIC DNA]</scope>
    <source>
        <strain evidence="4 5">SS-5</strain>
    </source>
</reference>
<dbReference type="Pfam" id="PF00990">
    <property type="entry name" value="GGDEF"/>
    <property type="match status" value="1"/>
</dbReference>
<dbReference type="InterPro" id="IPR043128">
    <property type="entry name" value="Rev_trsase/Diguanyl_cyclase"/>
</dbReference>
<dbReference type="PANTHER" id="PTHR45138:SF9">
    <property type="entry name" value="DIGUANYLATE CYCLASE DGCM-RELATED"/>
    <property type="match status" value="1"/>
</dbReference>
<dbReference type="SUPFAM" id="SSF55073">
    <property type="entry name" value="Nucleotide cyclase"/>
    <property type="match status" value="1"/>
</dbReference>
<dbReference type="PROSITE" id="PS50887">
    <property type="entry name" value="GGDEF"/>
    <property type="match status" value="1"/>
</dbReference>
<evidence type="ECO:0000256" key="2">
    <source>
        <dbReference type="ARBA" id="ARBA00034247"/>
    </source>
</evidence>
<dbReference type="Pfam" id="PF13682">
    <property type="entry name" value="CZB"/>
    <property type="match status" value="1"/>
</dbReference>
<comment type="caution">
    <text evidence="4">The sequence shown here is derived from an EMBL/GenBank/DDBJ whole genome shotgun (WGS) entry which is preliminary data.</text>
</comment>
<comment type="catalytic activity">
    <reaction evidence="2">
        <text>2 GTP = 3',3'-c-di-GMP + 2 diphosphate</text>
        <dbReference type="Rhea" id="RHEA:24898"/>
        <dbReference type="ChEBI" id="CHEBI:33019"/>
        <dbReference type="ChEBI" id="CHEBI:37565"/>
        <dbReference type="ChEBI" id="CHEBI:58805"/>
        <dbReference type="EC" id="2.7.7.65"/>
    </reaction>
</comment>
<dbReference type="RefSeq" id="WP_007547623.1">
    <property type="nucleotide sequence ID" value="NZ_ABZS01000140.1"/>
</dbReference>
<dbReference type="Gene3D" id="3.30.70.270">
    <property type="match status" value="1"/>
</dbReference>
<dbReference type="Gene3D" id="1.20.120.30">
    <property type="entry name" value="Aspartate receptor, ligand-binding domain"/>
    <property type="match status" value="1"/>
</dbReference>
<accession>C4FL87</accession>
<gene>
    <name evidence="4" type="ORF">SULYE_1341</name>
</gene>
<dbReference type="InterPro" id="IPR050469">
    <property type="entry name" value="Diguanylate_Cyclase"/>
</dbReference>
<organism evidence="4 5">
    <name type="scientific">Sulfurihydrogenibium yellowstonense SS-5</name>
    <dbReference type="NCBI Taxonomy" id="432331"/>
    <lineage>
        <taxon>Bacteria</taxon>
        <taxon>Pseudomonadati</taxon>
        <taxon>Aquificota</taxon>
        <taxon>Aquificia</taxon>
        <taxon>Aquificales</taxon>
        <taxon>Hydrogenothermaceae</taxon>
        <taxon>Sulfurihydrogenibium</taxon>
    </lineage>
</organism>
<dbReference type="GO" id="GO:0052621">
    <property type="term" value="F:diguanylate cyclase activity"/>
    <property type="evidence" value="ECO:0007669"/>
    <property type="project" value="UniProtKB-EC"/>
</dbReference>
<dbReference type="PANTHER" id="PTHR45138">
    <property type="entry name" value="REGULATORY COMPONENTS OF SENSORY TRANSDUCTION SYSTEM"/>
    <property type="match status" value="1"/>
</dbReference>
<dbReference type="FunFam" id="3.30.70.270:FF:000001">
    <property type="entry name" value="Diguanylate cyclase domain protein"/>
    <property type="match status" value="1"/>
</dbReference>
<dbReference type="EMBL" id="ABZS01000140">
    <property type="protein sequence ID" value="EEP60165.1"/>
    <property type="molecule type" value="Genomic_DNA"/>
</dbReference>
<dbReference type="InterPro" id="IPR000160">
    <property type="entry name" value="GGDEF_dom"/>
</dbReference>
<dbReference type="CDD" id="cd01949">
    <property type="entry name" value="GGDEF"/>
    <property type="match status" value="1"/>
</dbReference>
<feature type="domain" description="GGDEF" evidence="3">
    <location>
        <begin position="299"/>
        <end position="428"/>
    </location>
</feature>
<proteinExistence type="predicted"/>
<dbReference type="EC" id="2.7.7.65" evidence="1"/>
<evidence type="ECO:0000313" key="4">
    <source>
        <dbReference type="EMBL" id="EEP60165.1"/>
    </source>
</evidence>
<dbReference type="InterPro" id="IPR029787">
    <property type="entry name" value="Nucleotide_cyclase"/>
</dbReference>
<dbReference type="SMART" id="SM00267">
    <property type="entry name" value="GGDEF"/>
    <property type="match status" value="1"/>
</dbReference>
<dbReference type="AlphaFoldDB" id="C4FL87"/>
<dbReference type="NCBIfam" id="TIGR00254">
    <property type="entry name" value="GGDEF"/>
    <property type="match status" value="1"/>
</dbReference>
<evidence type="ECO:0000313" key="5">
    <source>
        <dbReference type="Proteomes" id="UP000005540"/>
    </source>
</evidence>
<dbReference type="InterPro" id="IPR025991">
    <property type="entry name" value="Chemoreceptor_zinc-bind_dom"/>
</dbReference>
<protein>
    <recommendedName>
        <fullName evidence="1">diguanylate cyclase</fullName>
        <ecNumber evidence="1">2.7.7.65</ecNumber>
    </recommendedName>
</protein>
<dbReference type="Proteomes" id="UP000005540">
    <property type="component" value="Unassembled WGS sequence"/>
</dbReference>
<name>C4FL87_9AQUI</name>